<dbReference type="GO" id="GO:0003677">
    <property type="term" value="F:DNA binding"/>
    <property type="evidence" value="ECO:0007669"/>
    <property type="project" value="UniProtKB-KW"/>
</dbReference>
<dbReference type="AlphaFoldDB" id="A0A6J4QDM6"/>
<sequence length="144" mass="15838">MSNEGAASIRLLIADDHALVRSGLRTMLQRERGIEIVGEARNGREAVELCRSLRPDLVLMDVRMPEMDGLEATRAIKHECPETGVLMVTMHENRDYMLEATKAGAAGYVLKDASRNELISAVRRVVEAEPSNSRAAQPGYGVFS</sequence>
<evidence type="ECO:0000256" key="2">
    <source>
        <dbReference type="PROSITE-ProRule" id="PRU00169"/>
    </source>
</evidence>
<evidence type="ECO:0000259" key="3">
    <source>
        <dbReference type="PROSITE" id="PS50110"/>
    </source>
</evidence>
<dbReference type="InterPro" id="IPR058245">
    <property type="entry name" value="NreC/VraR/RcsB-like_REC"/>
</dbReference>
<dbReference type="InterPro" id="IPR011006">
    <property type="entry name" value="CheY-like_superfamily"/>
</dbReference>
<dbReference type="GO" id="GO:0000160">
    <property type="term" value="P:phosphorelay signal transduction system"/>
    <property type="evidence" value="ECO:0007669"/>
    <property type="project" value="InterPro"/>
</dbReference>
<feature type="modified residue" description="4-aspartylphosphate" evidence="2">
    <location>
        <position position="61"/>
    </location>
</feature>
<dbReference type="EMBL" id="CADCVB010000144">
    <property type="protein sequence ID" value="CAA9437242.1"/>
    <property type="molecule type" value="Genomic_DNA"/>
</dbReference>
<dbReference type="CDD" id="cd17535">
    <property type="entry name" value="REC_NarL-like"/>
    <property type="match status" value="1"/>
</dbReference>
<dbReference type="Gene3D" id="3.40.50.2300">
    <property type="match status" value="1"/>
</dbReference>
<keyword evidence="2" id="KW-0597">Phosphoprotein</keyword>
<dbReference type="InterPro" id="IPR039420">
    <property type="entry name" value="WalR-like"/>
</dbReference>
<keyword evidence="1" id="KW-0238">DNA-binding</keyword>
<organism evidence="4">
    <name type="scientific">uncultured Rubrobacteraceae bacterium</name>
    <dbReference type="NCBI Taxonomy" id="349277"/>
    <lineage>
        <taxon>Bacteria</taxon>
        <taxon>Bacillati</taxon>
        <taxon>Actinomycetota</taxon>
        <taxon>Rubrobacteria</taxon>
        <taxon>Rubrobacterales</taxon>
        <taxon>Rubrobacteraceae</taxon>
        <taxon>environmental samples</taxon>
    </lineage>
</organism>
<dbReference type="PANTHER" id="PTHR43214">
    <property type="entry name" value="TWO-COMPONENT RESPONSE REGULATOR"/>
    <property type="match status" value="1"/>
</dbReference>
<accession>A0A6J4QDM6</accession>
<dbReference type="InterPro" id="IPR001789">
    <property type="entry name" value="Sig_transdc_resp-reg_receiver"/>
</dbReference>
<gene>
    <name evidence="4" type="ORF">AVDCRST_MAG78-2122</name>
</gene>
<dbReference type="SUPFAM" id="SSF52172">
    <property type="entry name" value="CheY-like"/>
    <property type="match status" value="1"/>
</dbReference>
<dbReference type="SMART" id="SM00448">
    <property type="entry name" value="REC"/>
    <property type="match status" value="1"/>
</dbReference>
<dbReference type="Pfam" id="PF00072">
    <property type="entry name" value="Response_reg"/>
    <property type="match status" value="1"/>
</dbReference>
<feature type="domain" description="Response regulatory" evidence="3">
    <location>
        <begin position="10"/>
        <end position="126"/>
    </location>
</feature>
<protein>
    <submittedName>
        <fullName evidence="4">Two-component transcriptional response regulator, LuxR family</fullName>
    </submittedName>
</protein>
<evidence type="ECO:0000256" key="1">
    <source>
        <dbReference type="ARBA" id="ARBA00023125"/>
    </source>
</evidence>
<dbReference type="PROSITE" id="PS50110">
    <property type="entry name" value="RESPONSE_REGULATORY"/>
    <property type="match status" value="1"/>
</dbReference>
<evidence type="ECO:0000313" key="4">
    <source>
        <dbReference type="EMBL" id="CAA9437242.1"/>
    </source>
</evidence>
<proteinExistence type="predicted"/>
<reference evidence="4" key="1">
    <citation type="submission" date="2020-02" db="EMBL/GenBank/DDBJ databases">
        <authorList>
            <person name="Meier V. D."/>
        </authorList>
    </citation>
    <scope>NUCLEOTIDE SEQUENCE</scope>
    <source>
        <strain evidence="4">AVDCRST_MAG78</strain>
    </source>
</reference>
<name>A0A6J4QDM6_9ACTN</name>